<organism evidence="3 4">
    <name type="scientific">Clathrus columnatus</name>
    <dbReference type="NCBI Taxonomy" id="1419009"/>
    <lineage>
        <taxon>Eukaryota</taxon>
        <taxon>Fungi</taxon>
        <taxon>Dikarya</taxon>
        <taxon>Basidiomycota</taxon>
        <taxon>Agaricomycotina</taxon>
        <taxon>Agaricomycetes</taxon>
        <taxon>Phallomycetidae</taxon>
        <taxon>Phallales</taxon>
        <taxon>Clathraceae</taxon>
        <taxon>Clathrus</taxon>
    </lineage>
</organism>
<feature type="transmembrane region" description="Helical" evidence="2">
    <location>
        <begin position="68"/>
        <end position="89"/>
    </location>
</feature>
<reference evidence="3" key="1">
    <citation type="submission" date="2021-10" db="EMBL/GenBank/DDBJ databases">
        <title>De novo Genome Assembly of Clathrus columnatus (Basidiomycota, Fungi) Using Illumina and Nanopore Sequence Data.</title>
        <authorList>
            <person name="Ogiso-Tanaka E."/>
            <person name="Itagaki H."/>
            <person name="Hosoya T."/>
            <person name="Hosaka K."/>
        </authorList>
    </citation>
    <scope>NUCLEOTIDE SEQUENCE</scope>
    <source>
        <strain evidence="3">MO-923</strain>
    </source>
</reference>
<feature type="transmembrane region" description="Helical" evidence="2">
    <location>
        <begin position="409"/>
        <end position="428"/>
    </location>
</feature>
<feature type="transmembrane region" description="Helical" evidence="2">
    <location>
        <begin position="449"/>
        <end position="466"/>
    </location>
</feature>
<dbReference type="AlphaFoldDB" id="A0AAV5A2T8"/>
<keyword evidence="2" id="KW-1133">Transmembrane helix</keyword>
<feature type="compositionally biased region" description="Acidic residues" evidence="1">
    <location>
        <begin position="165"/>
        <end position="184"/>
    </location>
</feature>
<gene>
    <name evidence="3" type="ORF">Clacol_001072</name>
</gene>
<evidence type="ECO:0008006" key="5">
    <source>
        <dbReference type="Google" id="ProtNLM"/>
    </source>
</evidence>
<protein>
    <recommendedName>
        <fullName evidence="5">Transmembrane protein 135 N-terminal domain-containing protein</fullName>
    </recommendedName>
</protein>
<feature type="transmembrane region" description="Helical" evidence="2">
    <location>
        <begin position="290"/>
        <end position="310"/>
    </location>
</feature>
<name>A0AAV5A2T8_9AGAM</name>
<dbReference type="PANTHER" id="PTHR12459:SF6">
    <property type="entry name" value="GB|AAD46013.1"/>
    <property type="match status" value="1"/>
</dbReference>
<feature type="transmembrane region" description="Helical" evidence="2">
    <location>
        <begin position="109"/>
        <end position="127"/>
    </location>
</feature>
<comment type="caution">
    <text evidence="3">The sequence shown here is derived from an EMBL/GenBank/DDBJ whole genome shotgun (WGS) entry which is preliminary data.</text>
</comment>
<evidence type="ECO:0000313" key="3">
    <source>
        <dbReference type="EMBL" id="GJJ06876.1"/>
    </source>
</evidence>
<keyword evidence="2" id="KW-0812">Transmembrane</keyword>
<keyword evidence="2" id="KW-0472">Membrane</keyword>
<accession>A0AAV5A2T8</accession>
<feature type="region of interest" description="Disordered" evidence="1">
    <location>
        <begin position="165"/>
        <end position="186"/>
    </location>
</feature>
<feature type="transmembrane region" description="Helical" evidence="2">
    <location>
        <begin position="516"/>
        <end position="532"/>
    </location>
</feature>
<dbReference type="Proteomes" id="UP001050691">
    <property type="component" value="Unassembled WGS sequence"/>
</dbReference>
<sequence length="579" mass="65829">MDRKGHRRRDVVRRHAIRSFENLVALANDQERWQDARKMVWRDRGEPAVELATLKNCLEHALRGSIRAGALAFAIRSGFNLFLFLFRILRAPRPFKVMLLRRAILGQDSFRFGAMLGTFVFLYKYILNALPILLPPSTTDSSNNFDPSRWRNQFDGQKYAETIDEENDEFEVEETEEGETEAESDSLLVPTTGRLARLTPLRPLNTKPEEKGPILPTENVGRRLSIQAQAHQEWVRKRTKRWHAVFAGSIASLGLLFEKKGRRVAIAQQLFVRGLQGSYNEFSTKHNIKIPFGPVIVFSLACGPIMYAYLLRPETLSPGYNAWIQAASKTHRETILINKDLVREGHFNIGDMERILNHDTTHPTMRQRLNDELVRARTGDFGPRYASCAVVHPTVTSCTVQSIKAFIEVFGWSMPFYGALHLIPPLLFKRKSFMRDPKAKLLRALGGTIRSSTFLGTFVTIYYTYFCSKHRLHAYLTKNSTIQTGVPIPLLPFSNGKSPFITLPISLIDFLLSKQSFFLGGMLCGLALLVEARHRRPDFAMYVLPKALESAWRMARGRGMVKGPKVGGEVLNAYQPKTF</sequence>
<dbReference type="EMBL" id="BPWL01000002">
    <property type="protein sequence ID" value="GJJ06876.1"/>
    <property type="molecule type" value="Genomic_DNA"/>
</dbReference>
<keyword evidence="4" id="KW-1185">Reference proteome</keyword>
<dbReference type="InterPro" id="IPR026749">
    <property type="entry name" value="Tmem135"/>
</dbReference>
<evidence type="ECO:0000313" key="4">
    <source>
        <dbReference type="Proteomes" id="UP001050691"/>
    </source>
</evidence>
<evidence type="ECO:0000256" key="1">
    <source>
        <dbReference type="SAM" id="MobiDB-lite"/>
    </source>
</evidence>
<proteinExistence type="predicted"/>
<evidence type="ECO:0000256" key="2">
    <source>
        <dbReference type="SAM" id="Phobius"/>
    </source>
</evidence>
<dbReference type="PANTHER" id="PTHR12459">
    <property type="entry name" value="TRANSMEMBRANE PROTEIN 135-RELATED"/>
    <property type="match status" value="1"/>
</dbReference>